<accession>A0A7S4ELZ6</accession>
<dbReference type="EMBL" id="HBIX01020584">
    <property type="protein sequence ID" value="CAE0721725.1"/>
    <property type="molecule type" value="Transcribed_RNA"/>
</dbReference>
<dbReference type="SUPFAM" id="SSF118359">
    <property type="entry name" value="Expressed protein At2g23090/F21P24.15"/>
    <property type="match status" value="1"/>
</dbReference>
<protein>
    <submittedName>
        <fullName evidence="2">Uncharacterized protein</fullName>
    </submittedName>
</protein>
<evidence type="ECO:0000313" key="2">
    <source>
        <dbReference type="EMBL" id="CAE0721725.1"/>
    </source>
</evidence>
<dbReference type="Gene3D" id="4.10.1050.10">
    <property type="entry name" value="At2g23090-like"/>
    <property type="match status" value="1"/>
</dbReference>
<dbReference type="AlphaFoldDB" id="A0A7S4ELZ6"/>
<evidence type="ECO:0000256" key="1">
    <source>
        <dbReference type="SAM" id="MobiDB-lite"/>
    </source>
</evidence>
<gene>
    <name evidence="2" type="ORF">PAUS00366_LOCUS14480</name>
</gene>
<name>A0A7S4ELZ6_9STRA</name>
<sequence length="136" mass="14248">MPQSNKGINAQRLKANRAAGIGDEKGRLPARVKTEAMMICCTICKSEMKCTKTNTEMKLHSESKHGKTLEECFPGAEAEQKAILKKLDDAKSGGGGKGGKGGGGLTKAQLKKKNAAMANDLLSAGLSTGKKSGKKK</sequence>
<feature type="compositionally biased region" description="Gly residues" evidence="1">
    <location>
        <begin position="92"/>
        <end position="105"/>
    </location>
</feature>
<dbReference type="InterPro" id="IPR026939">
    <property type="entry name" value="ZNF706/At2g23090_sf"/>
</dbReference>
<feature type="region of interest" description="Disordered" evidence="1">
    <location>
        <begin position="88"/>
        <end position="110"/>
    </location>
</feature>
<organism evidence="2">
    <name type="scientific">Pseudo-nitzschia australis</name>
    <dbReference type="NCBI Taxonomy" id="44445"/>
    <lineage>
        <taxon>Eukaryota</taxon>
        <taxon>Sar</taxon>
        <taxon>Stramenopiles</taxon>
        <taxon>Ochrophyta</taxon>
        <taxon>Bacillariophyta</taxon>
        <taxon>Bacillariophyceae</taxon>
        <taxon>Bacillariophycidae</taxon>
        <taxon>Bacillariales</taxon>
        <taxon>Bacillariaceae</taxon>
        <taxon>Pseudo-nitzschia</taxon>
    </lineage>
</organism>
<reference evidence="2" key="1">
    <citation type="submission" date="2021-01" db="EMBL/GenBank/DDBJ databases">
        <authorList>
            <person name="Corre E."/>
            <person name="Pelletier E."/>
            <person name="Niang G."/>
            <person name="Scheremetjew M."/>
            <person name="Finn R."/>
            <person name="Kale V."/>
            <person name="Holt S."/>
            <person name="Cochrane G."/>
            <person name="Meng A."/>
            <person name="Brown T."/>
            <person name="Cohen L."/>
        </authorList>
    </citation>
    <scope>NUCLEOTIDE SEQUENCE</scope>
    <source>
        <strain evidence="2">10249 10 AB</strain>
    </source>
</reference>
<proteinExistence type="predicted"/>